<evidence type="ECO:0000259" key="2">
    <source>
        <dbReference type="Pfam" id="PF01464"/>
    </source>
</evidence>
<dbReference type="Pfam" id="PF01464">
    <property type="entry name" value="SLT"/>
    <property type="match status" value="1"/>
</dbReference>
<dbReference type="EMBL" id="BNCJ01000001">
    <property type="protein sequence ID" value="GHF36031.1"/>
    <property type="molecule type" value="Genomic_DNA"/>
</dbReference>
<gene>
    <name evidence="3" type="ORF">GCM10017056_04740</name>
</gene>
<accession>A0A8J3GTW6</accession>
<dbReference type="Gene3D" id="1.10.530.10">
    <property type="match status" value="1"/>
</dbReference>
<evidence type="ECO:0000313" key="4">
    <source>
        <dbReference type="Proteomes" id="UP000626220"/>
    </source>
</evidence>
<name>A0A8J3GTW6_9RHOB</name>
<protein>
    <recommendedName>
        <fullName evidence="2">Transglycosylase SLT domain-containing protein</fullName>
    </recommendedName>
</protein>
<dbReference type="RefSeq" id="WP_189678427.1">
    <property type="nucleotide sequence ID" value="NZ_BNCJ01000001.1"/>
</dbReference>
<dbReference type="InterPro" id="IPR023346">
    <property type="entry name" value="Lysozyme-like_dom_sf"/>
</dbReference>
<evidence type="ECO:0000256" key="1">
    <source>
        <dbReference type="ARBA" id="ARBA00009387"/>
    </source>
</evidence>
<comment type="caution">
    <text evidence="3">The sequence shown here is derived from an EMBL/GenBank/DDBJ whole genome shotgun (WGS) entry which is preliminary data.</text>
</comment>
<reference evidence="3" key="1">
    <citation type="journal article" date="2014" name="Int. J. Syst. Evol. Microbiol.">
        <title>Complete genome sequence of Corynebacterium casei LMG S-19264T (=DSM 44701T), isolated from a smear-ripened cheese.</title>
        <authorList>
            <consortium name="US DOE Joint Genome Institute (JGI-PGF)"/>
            <person name="Walter F."/>
            <person name="Albersmeier A."/>
            <person name="Kalinowski J."/>
            <person name="Ruckert C."/>
        </authorList>
    </citation>
    <scope>NUCLEOTIDE SEQUENCE</scope>
    <source>
        <strain evidence="3">KCTC 42650</strain>
    </source>
</reference>
<proteinExistence type="inferred from homology"/>
<dbReference type="Proteomes" id="UP000626220">
    <property type="component" value="Unassembled WGS sequence"/>
</dbReference>
<keyword evidence="4" id="KW-1185">Reference proteome</keyword>
<evidence type="ECO:0000313" key="3">
    <source>
        <dbReference type="EMBL" id="GHF36031.1"/>
    </source>
</evidence>
<sequence>MRAAARIGALAVAALAAGPLLASGWEGLYKHTEKPRVTLSQPEEGVCVREILDAQIRYNIPNNILLGIGLQEAGLRLGDLYTVWPWAVNAAGEGRVFDSGEEALAWVHERQAMGVRSIDIGCMQVNLQWHPNAFTSPEAGFDPARNVDYAASFLRDLYYKTGDWELAAGSYHSFTPELRAIYLDSLRRNVAAANGRIDEFRDIAGVVGATVSEAAVVAAPGGILWSSGISQIKQGEDGARTLYSRDALQPLLPQFGRGE</sequence>
<dbReference type="SUPFAM" id="SSF53955">
    <property type="entry name" value="Lysozyme-like"/>
    <property type="match status" value="1"/>
</dbReference>
<feature type="domain" description="Transglycosylase SLT" evidence="2">
    <location>
        <begin position="116"/>
        <end position="173"/>
    </location>
</feature>
<organism evidence="3 4">
    <name type="scientific">Seohaeicola zhoushanensis</name>
    <dbReference type="NCBI Taxonomy" id="1569283"/>
    <lineage>
        <taxon>Bacteria</taxon>
        <taxon>Pseudomonadati</taxon>
        <taxon>Pseudomonadota</taxon>
        <taxon>Alphaproteobacteria</taxon>
        <taxon>Rhodobacterales</taxon>
        <taxon>Roseobacteraceae</taxon>
        <taxon>Seohaeicola</taxon>
    </lineage>
</organism>
<dbReference type="InterPro" id="IPR008258">
    <property type="entry name" value="Transglycosylase_SLT_dom_1"/>
</dbReference>
<dbReference type="AlphaFoldDB" id="A0A8J3GTW6"/>
<comment type="similarity">
    <text evidence="1">Belongs to the virb1 family.</text>
</comment>
<reference evidence="3" key="2">
    <citation type="submission" date="2020-09" db="EMBL/GenBank/DDBJ databases">
        <authorList>
            <person name="Sun Q."/>
            <person name="Kim S."/>
        </authorList>
    </citation>
    <scope>NUCLEOTIDE SEQUENCE</scope>
    <source>
        <strain evidence="3">KCTC 42650</strain>
    </source>
</reference>